<protein>
    <recommendedName>
        <fullName evidence="2">F-box associated beta-propeller type 3 domain-containing protein</fullName>
    </recommendedName>
</protein>
<gene>
    <name evidence="3" type="ORF">EJB05_04034</name>
</gene>
<name>A0A5J9W8F1_9POAL</name>
<evidence type="ECO:0000259" key="2">
    <source>
        <dbReference type="Pfam" id="PF08268"/>
    </source>
</evidence>
<dbReference type="SUPFAM" id="SSF81383">
    <property type="entry name" value="F-box domain"/>
    <property type="match status" value="1"/>
</dbReference>
<dbReference type="InterPro" id="IPR013187">
    <property type="entry name" value="F-box-assoc_dom_typ3"/>
</dbReference>
<proteinExistence type="predicted"/>
<organism evidence="3 4">
    <name type="scientific">Eragrostis curvula</name>
    <name type="common">weeping love grass</name>
    <dbReference type="NCBI Taxonomy" id="38414"/>
    <lineage>
        <taxon>Eukaryota</taxon>
        <taxon>Viridiplantae</taxon>
        <taxon>Streptophyta</taxon>
        <taxon>Embryophyta</taxon>
        <taxon>Tracheophyta</taxon>
        <taxon>Spermatophyta</taxon>
        <taxon>Magnoliopsida</taxon>
        <taxon>Liliopsida</taxon>
        <taxon>Poales</taxon>
        <taxon>Poaceae</taxon>
        <taxon>PACMAD clade</taxon>
        <taxon>Chloridoideae</taxon>
        <taxon>Eragrostideae</taxon>
        <taxon>Eragrostidinae</taxon>
        <taxon>Eragrostis</taxon>
    </lineage>
</organism>
<evidence type="ECO:0000313" key="3">
    <source>
        <dbReference type="EMBL" id="TVU44589.1"/>
    </source>
</evidence>
<dbReference type="InterPro" id="IPR017451">
    <property type="entry name" value="F-box-assoc_interact_dom"/>
</dbReference>
<dbReference type="OrthoDB" id="5319261at2759"/>
<accession>A0A5J9W8F1</accession>
<reference evidence="3 4" key="1">
    <citation type="journal article" date="2019" name="Sci. Rep.">
        <title>A high-quality genome of Eragrostis curvula grass provides insights into Poaceae evolution and supports new strategies to enhance forage quality.</title>
        <authorList>
            <person name="Carballo J."/>
            <person name="Santos B.A.C.M."/>
            <person name="Zappacosta D."/>
            <person name="Garbus I."/>
            <person name="Selva J.P."/>
            <person name="Gallo C.A."/>
            <person name="Diaz A."/>
            <person name="Albertini E."/>
            <person name="Caccamo M."/>
            <person name="Echenique V."/>
        </authorList>
    </citation>
    <scope>NUCLEOTIDE SEQUENCE [LARGE SCALE GENOMIC DNA]</scope>
    <source>
        <strain evidence="4">cv. Victoria</strain>
        <tissue evidence="3">Leaf</tissue>
    </source>
</reference>
<dbReference type="AlphaFoldDB" id="A0A5J9W8F1"/>
<evidence type="ECO:0000256" key="1">
    <source>
        <dbReference type="SAM" id="MobiDB-lite"/>
    </source>
</evidence>
<comment type="caution">
    <text evidence="3">The sequence shown here is derived from an EMBL/GenBank/DDBJ whole genome shotgun (WGS) entry which is preliminary data.</text>
</comment>
<dbReference type="EMBL" id="RWGY01000004">
    <property type="protein sequence ID" value="TVU44589.1"/>
    <property type="molecule type" value="Genomic_DNA"/>
</dbReference>
<dbReference type="Gramene" id="TVU44589">
    <property type="protein sequence ID" value="TVU44589"/>
    <property type="gene ID" value="EJB05_04034"/>
</dbReference>
<dbReference type="PANTHER" id="PTHR31672:SF13">
    <property type="entry name" value="F-BOX PROTEIN CPR30-LIKE"/>
    <property type="match status" value="1"/>
</dbReference>
<feature type="region of interest" description="Disordered" evidence="1">
    <location>
        <begin position="11"/>
        <end position="35"/>
    </location>
</feature>
<evidence type="ECO:0000313" key="4">
    <source>
        <dbReference type="Proteomes" id="UP000324897"/>
    </source>
</evidence>
<dbReference type="NCBIfam" id="TIGR01640">
    <property type="entry name" value="F_box_assoc_1"/>
    <property type="match status" value="1"/>
</dbReference>
<dbReference type="Pfam" id="PF08268">
    <property type="entry name" value="FBA_3"/>
    <property type="match status" value="1"/>
</dbReference>
<dbReference type="InterPro" id="IPR036047">
    <property type="entry name" value="F-box-like_dom_sf"/>
</dbReference>
<dbReference type="InterPro" id="IPR050796">
    <property type="entry name" value="SCF_F-box_component"/>
</dbReference>
<dbReference type="Proteomes" id="UP000324897">
    <property type="component" value="Chromosome 5"/>
</dbReference>
<dbReference type="PANTHER" id="PTHR31672">
    <property type="entry name" value="BNACNNG10540D PROTEIN"/>
    <property type="match status" value="1"/>
</dbReference>
<sequence length="433" mass="49069">MPGLFVVVGQRRRPREHGTSATGGEGVKRCKGQPVDPFPESINDATVWEILIRLPVASLAKYKSVSKAWRATISDPVFVRAHLQCSKQKQQSRNPASFLIAPQVLLGPGPPERFSTNVRFYQLRLEDDTKSSKAKAAEAELIYGRYVQPGEFELVCFMAHCDGLVLLPTNTKAYIFNPMTQDSIALPASKRNKLKWYMCLPIGFGLDASTGKYKVARSFYRSRKYDPVDIVKMGMEVYTINGEEGKWRETAVDPPYPILHSQTATHQSATTPQGLLRFSLEDETFGVTPLLTNTYPQVEDEDVFVTELDGELCATFFSEVVRRVLIFVTPDVIVPRWYCRYLINIQEQCYPMASLGSRGILMRGGDGLFRYNLETGRFEEDGEFAMNDIRFLGPCDCEDTFGRAWQDVYYYQLIPYTESFVPVTRKARSQQAL</sequence>
<keyword evidence="4" id="KW-1185">Reference proteome</keyword>
<feature type="domain" description="F-box associated beta-propeller type 3" evidence="2">
    <location>
        <begin position="153"/>
        <end position="256"/>
    </location>
</feature>